<evidence type="ECO:0000313" key="2">
    <source>
        <dbReference type="Proteomes" id="UP001054945"/>
    </source>
</evidence>
<name>A0AAV4STK8_CAEEX</name>
<dbReference type="Proteomes" id="UP001054945">
    <property type="component" value="Unassembled WGS sequence"/>
</dbReference>
<organism evidence="1 2">
    <name type="scientific">Caerostris extrusa</name>
    <name type="common">Bark spider</name>
    <name type="synonym">Caerostris bankana</name>
    <dbReference type="NCBI Taxonomy" id="172846"/>
    <lineage>
        <taxon>Eukaryota</taxon>
        <taxon>Metazoa</taxon>
        <taxon>Ecdysozoa</taxon>
        <taxon>Arthropoda</taxon>
        <taxon>Chelicerata</taxon>
        <taxon>Arachnida</taxon>
        <taxon>Araneae</taxon>
        <taxon>Araneomorphae</taxon>
        <taxon>Entelegynae</taxon>
        <taxon>Araneoidea</taxon>
        <taxon>Araneidae</taxon>
        <taxon>Caerostris</taxon>
    </lineage>
</organism>
<proteinExistence type="predicted"/>
<protein>
    <submittedName>
        <fullName evidence="1">ATP-dependent RNA helicase DEAH12, chloroplastic</fullName>
    </submittedName>
</protein>
<keyword evidence="1" id="KW-0547">Nucleotide-binding</keyword>
<sequence>MRFCHESDFLTYFEVYREWVTVPKQSKSKWCILNCINARSLRTAHDLISEITYILQKEIKLKISTKFNDGNVHDSLLKLIFYSFYQNLCIFSGHHRLGYRSLGVSGTYQFIHHHLYSPMVTGDRNLLFMMHY</sequence>
<keyword evidence="1" id="KW-0347">Helicase</keyword>
<gene>
    <name evidence="1" type="primary">At5g10370_0</name>
    <name evidence="1" type="ORF">CEXT_363461</name>
</gene>
<evidence type="ECO:0000313" key="1">
    <source>
        <dbReference type="EMBL" id="GIY37425.1"/>
    </source>
</evidence>
<dbReference type="GO" id="GO:0004386">
    <property type="term" value="F:helicase activity"/>
    <property type="evidence" value="ECO:0007669"/>
    <property type="project" value="UniProtKB-KW"/>
</dbReference>
<comment type="caution">
    <text evidence="1">The sequence shown here is derived from an EMBL/GenBank/DDBJ whole genome shotgun (WGS) entry which is preliminary data.</text>
</comment>
<accession>A0AAV4STK8</accession>
<dbReference type="EMBL" id="BPLR01010172">
    <property type="protein sequence ID" value="GIY37425.1"/>
    <property type="molecule type" value="Genomic_DNA"/>
</dbReference>
<keyword evidence="1" id="KW-0378">Hydrolase</keyword>
<keyword evidence="1" id="KW-0067">ATP-binding</keyword>
<dbReference type="AlphaFoldDB" id="A0AAV4STK8"/>
<reference evidence="1 2" key="1">
    <citation type="submission" date="2021-06" db="EMBL/GenBank/DDBJ databases">
        <title>Caerostris extrusa draft genome.</title>
        <authorList>
            <person name="Kono N."/>
            <person name="Arakawa K."/>
        </authorList>
    </citation>
    <scope>NUCLEOTIDE SEQUENCE [LARGE SCALE GENOMIC DNA]</scope>
</reference>
<keyword evidence="2" id="KW-1185">Reference proteome</keyword>